<dbReference type="PRINTS" id="PR00971">
    <property type="entry name" value="RIBOSOMALS10"/>
</dbReference>
<dbReference type="Pfam" id="PF00338">
    <property type="entry name" value="Ribosomal_S10"/>
    <property type="match status" value="1"/>
</dbReference>
<evidence type="ECO:0000259" key="7">
    <source>
        <dbReference type="SMART" id="SM01403"/>
    </source>
</evidence>
<evidence type="ECO:0000256" key="5">
    <source>
        <dbReference type="ARBA" id="ARBA00035162"/>
    </source>
</evidence>
<gene>
    <name evidence="8" type="primary">LOC100101334</name>
</gene>
<name>A6H8J7_XENLA</name>
<dbReference type="GO" id="GO:0003735">
    <property type="term" value="F:structural constituent of ribosome"/>
    <property type="evidence" value="ECO:0007669"/>
    <property type="project" value="InterPro"/>
</dbReference>
<dbReference type="PANTHER" id="PTHR11700">
    <property type="entry name" value="30S RIBOSOMAL PROTEIN S10 FAMILY MEMBER"/>
    <property type="match status" value="1"/>
</dbReference>
<keyword evidence="3" id="KW-0689">Ribosomal protein</keyword>
<organism evidence="8">
    <name type="scientific">Xenopus laevis</name>
    <name type="common">African clawed frog</name>
    <dbReference type="NCBI Taxonomy" id="8355"/>
    <lineage>
        <taxon>Eukaryota</taxon>
        <taxon>Metazoa</taxon>
        <taxon>Chordata</taxon>
        <taxon>Craniata</taxon>
        <taxon>Vertebrata</taxon>
        <taxon>Euteleostomi</taxon>
        <taxon>Amphibia</taxon>
        <taxon>Batrachia</taxon>
        <taxon>Anura</taxon>
        <taxon>Pipoidea</taxon>
        <taxon>Pipidae</taxon>
        <taxon>Xenopodinae</taxon>
        <taxon>Xenopus</taxon>
        <taxon>Xenopus</taxon>
    </lineage>
</organism>
<evidence type="ECO:0000256" key="6">
    <source>
        <dbReference type="ARBA" id="ARBA00035450"/>
    </source>
</evidence>
<dbReference type="AlphaFoldDB" id="A6H8J7"/>
<evidence type="ECO:0000313" key="8">
    <source>
        <dbReference type="EMBL" id="AAI46637.1"/>
    </source>
</evidence>
<dbReference type="GO" id="GO:0015935">
    <property type="term" value="C:small ribosomal subunit"/>
    <property type="evidence" value="ECO:0007669"/>
    <property type="project" value="InterPro"/>
</dbReference>
<accession>A6H8J7</accession>
<dbReference type="FunFam" id="3.30.70.600:FF:000004">
    <property type="entry name" value="30S ribosomal protein S10"/>
    <property type="match status" value="1"/>
</dbReference>
<evidence type="ECO:0000256" key="3">
    <source>
        <dbReference type="ARBA" id="ARBA00022980"/>
    </source>
</evidence>
<dbReference type="SUPFAM" id="SSF54999">
    <property type="entry name" value="Ribosomal protein S10"/>
    <property type="match status" value="1"/>
</dbReference>
<dbReference type="SMART" id="SM01403">
    <property type="entry name" value="Ribosomal_S10"/>
    <property type="match status" value="1"/>
</dbReference>
<dbReference type="InterPro" id="IPR027486">
    <property type="entry name" value="Ribosomal_uS10_dom"/>
</dbReference>
<dbReference type="NCBIfam" id="TIGR01046">
    <property type="entry name" value="uS10_euk_arch"/>
    <property type="match status" value="1"/>
</dbReference>
<dbReference type="InterPro" id="IPR001848">
    <property type="entry name" value="Ribosomal_uS10"/>
</dbReference>
<keyword evidence="4" id="KW-0687">Ribonucleoprotein</keyword>
<evidence type="ECO:0000256" key="2">
    <source>
        <dbReference type="ARBA" id="ARBA00011542"/>
    </source>
</evidence>
<proteinExistence type="evidence at transcript level"/>
<evidence type="ECO:0000256" key="1">
    <source>
        <dbReference type="ARBA" id="ARBA00007102"/>
    </source>
</evidence>
<dbReference type="HAMAP" id="MF_00508">
    <property type="entry name" value="Ribosomal_uS10"/>
    <property type="match status" value="1"/>
</dbReference>
<dbReference type="Gene3D" id="3.30.70.600">
    <property type="entry name" value="Ribosomal protein S10 domain"/>
    <property type="match status" value="1"/>
</dbReference>
<dbReference type="GO" id="GO:0006412">
    <property type="term" value="P:translation"/>
    <property type="evidence" value="ECO:0007669"/>
    <property type="project" value="InterPro"/>
</dbReference>
<feature type="domain" description="Small ribosomal subunit protein uS10" evidence="7">
    <location>
        <begin position="21"/>
        <end position="117"/>
    </location>
</feature>
<comment type="subunit">
    <text evidence="2">Component of the 40S small ribosomal subunit.</text>
</comment>
<sequence length="120" mass="13591">MADIVKPKALAEDDQQIHRIRITLTSLNVKNLEKVCDVLKKRALDHNQHLKVAGPVRLPTKTLKITTRKSPCGEGTNTWDRYQMRIHKRIIDLHSASDAVKHITSIVIEPGVEVEITINN</sequence>
<dbReference type="InterPro" id="IPR005729">
    <property type="entry name" value="Ribosomal_uS10_euk/arc"/>
</dbReference>
<protein>
    <recommendedName>
        <fullName evidence="5">Small ribosomal subunit protein uS10</fullName>
    </recommendedName>
    <alternativeName>
        <fullName evidence="6">40S ribosomal protein S20</fullName>
    </alternativeName>
</protein>
<dbReference type="InterPro" id="IPR036838">
    <property type="entry name" value="Ribosomal_uS10_dom_sf"/>
</dbReference>
<reference evidence="8" key="1">
    <citation type="submission" date="2007-06" db="EMBL/GenBank/DDBJ databases">
        <authorList>
            <consortium name="NIH - Xenopus Gene Collection (XGC) project"/>
        </authorList>
    </citation>
    <scope>NUCLEOTIDE SEQUENCE [LARGE SCALE MRNA]</scope>
    <source>
        <tissue evidence="8">Fat bodies</tissue>
    </source>
</reference>
<dbReference type="EMBL" id="BC146636">
    <property type="protein sequence ID" value="AAI46637.1"/>
    <property type="molecule type" value="mRNA"/>
</dbReference>
<evidence type="ECO:0000256" key="4">
    <source>
        <dbReference type="ARBA" id="ARBA00023274"/>
    </source>
</evidence>
<comment type="similarity">
    <text evidence="1">Belongs to the universal ribosomal protein uS10 family.</text>
</comment>